<gene>
    <name evidence="10" type="ORF">CCC_01647</name>
</gene>
<dbReference type="PROSITE" id="PS50112">
    <property type="entry name" value="PAS"/>
    <property type="match status" value="1"/>
</dbReference>
<dbReference type="Gene3D" id="1.10.287.130">
    <property type="match status" value="1"/>
</dbReference>
<protein>
    <recommendedName>
        <fullName evidence="2">histidine kinase</fullName>
        <ecNumber evidence="2">2.7.13.3</ecNumber>
    </recommendedName>
</protein>
<feature type="domain" description="Histidine kinase" evidence="7">
    <location>
        <begin position="459"/>
        <end position="674"/>
    </location>
</feature>
<dbReference type="SMART" id="SM00091">
    <property type="entry name" value="PAS"/>
    <property type="match status" value="1"/>
</dbReference>
<dbReference type="PROSITE" id="PS50109">
    <property type="entry name" value="HIS_KIN"/>
    <property type="match status" value="1"/>
</dbReference>
<feature type="transmembrane region" description="Helical" evidence="6">
    <location>
        <begin position="282"/>
        <end position="300"/>
    </location>
</feature>
<dbReference type="InterPro" id="IPR035965">
    <property type="entry name" value="PAS-like_dom_sf"/>
</dbReference>
<dbReference type="Pfam" id="PF00512">
    <property type="entry name" value="HisKA"/>
    <property type="match status" value="1"/>
</dbReference>
<dbReference type="CDD" id="cd12914">
    <property type="entry name" value="PDC1_DGC_like"/>
    <property type="match status" value="1"/>
</dbReference>
<accession>A0A0C2UVC7</accession>
<evidence type="ECO:0000313" key="11">
    <source>
        <dbReference type="Proteomes" id="UP000031971"/>
    </source>
</evidence>
<feature type="domain" description="PAS" evidence="8">
    <location>
        <begin position="317"/>
        <end position="361"/>
    </location>
</feature>
<reference evidence="10 11" key="1">
    <citation type="submission" date="2015-01" db="EMBL/GenBank/DDBJ databases">
        <title>Genome Sequence of Magnetospirillum magnetotacticum Strain MS-1.</title>
        <authorList>
            <person name="Marinov G.K."/>
            <person name="Smalley M.D."/>
            <person name="DeSalvo G."/>
        </authorList>
    </citation>
    <scope>NUCLEOTIDE SEQUENCE [LARGE SCALE GENOMIC DNA]</scope>
    <source>
        <strain evidence="10 11">MS-1</strain>
    </source>
</reference>
<dbReference type="CDD" id="cd12915">
    <property type="entry name" value="PDC2_DGC_like"/>
    <property type="match status" value="1"/>
</dbReference>
<dbReference type="InterPro" id="IPR003594">
    <property type="entry name" value="HATPase_dom"/>
</dbReference>
<dbReference type="InterPro" id="IPR000700">
    <property type="entry name" value="PAS-assoc_C"/>
</dbReference>
<evidence type="ECO:0000259" key="7">
    <source>
        <dbReference type="PROSITE" id="PS50109"/>
    </source>
</evidence>
<evidence type="ECO:0000313" key="10">
    <source>
        <dbReference type="EMBL" id="KIL96781.1"/>
    </source>
</evidence>
<comment type="catalytic activity">
    <reaction evidence="1">
        <text>ATP + protein L-histidine = ADP + protein N-phospho-L-histidine.</text>
        <dbReference type="EC" id="2.7.13.3"/>
    </reaction>
</comment>
<evidence type="ECO:0000256" key="4">
    <source>
        <dbReference type="ARBA" id="ARBA00022679"/>
    </source>
</evidence>
<dbReference type="SUPFAM" id="SSF55785">
    <property type="entry name" value="PYP-like sensor domain (PAS domain)"/>
    <property type="match status" value="1"/>
</dbReference>
<dbReference type="STRING" id="272627.CCC_01647"/>
<dbReference type="Gene3D" id="3.30.450.20">
    <property type="entry name" value="PAS domain"/>
    <property type="match status" value="3"/>
</dbReference>
<evidence type="ECO:0000256" key="2">
    <source>
        <dbReference type="ARBA" id="ARBA00012438"/>
    </source>
</evidence>
<dbReference type="Gene3D" id="3.30.565.10">
    <property type="entry name" value="Histidine kinase-like ATPase, C-terminal domain"/>
    <property type="match status" value="1"/>
</dbReference>
<dbReference type="InterPro" id="IPR004358">
    <property type="entry name" value="Sig_transdc_His_kin-like_C"/>
</dbReference>
<dbReference type="EC" id="2.7.13.3" evidence="2"/>
<dbReference type="SMART" id="SM00387">
    <property type="entry name" value="HATPase_c"/>
    <property type="match status" value="1"/>
</dbReference>
<dbReference type="SMART" id="SM00388">
    <property type="entry name" value="HisKA"/>
    <property type="match status" value="1"/>
</dbReference>
<dbReference type="InterPro" id="IPR000014">
    <property type="entry name" value="PAS"/>
</dbReference>
<dbReference type="SUPFAM" id="SSF47384">
    <property type="entry name" value="Homodimeric domain of signal transducing histidine kinase"/>
    <property type="match status" value="1"/>
</dbReference>
<keyword evidence="4" id="KW-0808">Transferase</keyword>
<evidence type="ECO:0000256" key="1">
    <source>
        <dbReference type="ARBA" id="ARBA00000085"/>
    </source>
</evidence>
<keyword evidence="6" id="KW-0472">Membrane</keyword>
<dbReference type="CDD" id="cd00082">
    <property type="entry name" value="HisKA"/>
    <property type="match status" value="1"/>
</dbReference>
<dbReference type="PROSITE" id="PS50113">
    <property type="entry name" value="PAC"/>
    <property type="match status" value="1"/>
</dbReference>
<dbReference type="Pfam" id="PF02518">
    <property type="entry name" value="HATPase_c"/>
    <property type="match status" value="1"/>
</dbReference>
<dbReference type="AlphaFoldDB" id="A0A0C2UVC7"/>
<dbReference type="PANTHER" id="PTHR43304:SF1">
    <property type="entry name" value="PAC DOMAIN-CONTAINING PROTEIN"/>
    <property type="match status" value="1"/>
</dbReference>
<dbReference type="InterPro" id="IPR003661">
    <property type="entry name" value="HisK_dim/P_dom"/>
</dbReference>
<comment type="caution">
    <text evidence="10">The sequence shown here is derived from an EMBL/GenBank/DDBJ whole genome shotgun (WGS) entry which is preliminary data.</text>
</comment>
<dbReference type="PRINTS" id="PR00344">
    <property type="entry name" value="BCTRLSENSOR"/>
</dbReference>
<keyword evidence="11" id="KW-1185">Reference proteome</keyword>
<feature type="domain" description="PAC" evidence="9">
    <location>
        <begin position="390"/>
        <end position="441"/>
    </location>
</feature>
<organism evidence="10 11">
    <name type="scientific">Paramagnetospirillum magnetotacticum MS-1</name>
    <dbReference type="NCBI Taxonomy" id="272627"/>
    <lineage>
        <taxon>Bacteria</taxon>
        <taxon>Pseudomonadati</taxon>
        <taxon>Pseudomonadota</taxon>
        <taxon>Alphaproteobacteria</taxon>
        <taxon>Rhodospirillales</taxon>
        <taxon>Magnetospirillaceae</taxon>
        <taxon>Paramagnetospirillum</taxon>
    </lineage>
</organism>
<keyword evidence="5 10" id="KW-0418">Kinase</keyword>
<proteinExistence type="predicted"/>
<evidence type="ECO:0000259" key="8">
    <source>
        <dbReference type="PROSITE" id="PS50112"/>
    </source>
</evidence>
<name>A0A0C2UVC7_PARME</name>
<dbReference type="PANTHER" id="PTHR43304">
    <property type="entry name" value="PHYTOCHROME-LIKE PROTEIN CPH1"/>
    <property type="match status" value="1"/>
</dbReference>
<dbReference type="SUPFAM" id="SSF55874">
    <property type="entry name" value="ATPase domain of HSP90 chaperone/DNA topoisomerase II/histidine kinase"/>
    <property type="match status" value="1"/>
</dbReference>
<dbReference type="InterPro" id="IPR052162">
    <property type="entry name" value="Sensor_kinase/Photoreceptor"/>
</dbReference>
<dbReference type="InterPro" id="IPR036890">
    <property type="entry name" value="HATPase_C_sf"/>
</dbReference>
<evidence type="ECO:0000256" key="3">
    <source>
        <dbReference type="ARBA" id="ARBA00022553"/>
    </source>
</evidence>
<dbReference type="CDD" id="cd00130">
    <property type="entry name" value="PAS"/>
    <property type="match status" value="1"/>
</dbReference>
<keyword evidence="6" id="KW-1133">Transmembrane helix</keyword>
<evidence type="ECO:0000259" key="9">
    <source>
        <dbReference type="PROSITE" id="PS50113"/>
    </source>
</evidence>
<dbReference type="Proteomes" id="UP000031971">
    <property type="component" value="Unassembled WGS sequence"/>
</dbReference>
<dbReference type="NCBIfam" id="TIGR00229">
    <property type="entry name" value="sensory_box"/>
    <property type="match status" value="1"/>
</dbReference>
<sequence length="679" mass="74696">MLAVGGGVILLIAVMTGWAVLQSRADAYRTAEVATTNLSKILANQFFDTIDLVDKSLLTIGDEFARQMASGREDEAAINAFLLKHDARYPNLTGFRIYGPDGRLRYAVSNVASRGGDNSQAEDFKLLRDNPDAGLVVSEPILGPTSKQWLIRLGRRLANPDGSFAGVIWQGIPVKNLLDGYTALDLGAGGTVALYHTSFRMAARYPATPGPDDPTGKVMISAPLRQIIASGVPETQYSYDSVVDGVRRTAHVRRIGHYPYVILVGMSEADYLSQWRGNSLRFALFGGVMSLMVAIGMLIIHRRITDGTKAAEALAEKEAKLRGLFELSPLGIALNRLDGSFVEFNSAYLKITGYEGQELLSLDYWRLTPPHYREQEAAQLEALNTTGRYGPYEKDYIRKDGSTVPVRLLGMIVHGKDGTPFIWSLVEDISERRAGEKAMRDKTELLLQSNTDLEQFAYVASHDLQTPVRNVVSYAQLLERRYKGRLDPDADEFIGFIVASSLQMSQLIADLLEYSRVARQSGSLSPIAAGDAINAALLNLKLEVQEAEAEIQIGPMPVVMAESSHLISLFQNLIGNALKYKHPARPIEIGITAVAQGPDLWRFAVADNGIGIEADYFEKIFEIFQRLRPDSGREGTGIGLTLCRRIVHRFGGIIWVESQPEQGSTFLFTLRGAEPETAP</sequence>
<dbReference type="InterPro" id="IPR036097">
    <property type="entry name" value="HisK_dim/P_sf"/>
</dbReference>
<evidence type="ECO:0000256" key="6">
    <source>
        <dbReference type="SAM" id="Phobius"/>
    </source>
</evidence>
<dbReference type="InterPro" id="IPR005467">
    <property type="entry name" value="His_kinase_dom"/>
</dbReference>
<dbReference type="RefSeq" id="WP_009867649.1">
    <property type="nucleotide sequence ID" value="NZ_JXSL01000034.1"/>
</dbReference>
<evidence type="ECO:0000256" key="5">
    <source>
        <dbReference type="ARBA" id="ARBA00022777"/>
    </source>
</evidence>
<keyword evidence="6" id="KW-0812">Transmembrane</keyword>
<dbReference type="EMBL" id="JXSL01000034">
    <property type="protein sequence ID" value="KIL96781.1"/>
    <property type="molecule type" value="Genomic_DNA"/>
</dbReference>
<dbReference type="GO" id="GO:0000155">
    <property type="term" value="F:phosphorelay sensor kinase activity"/>
    <property type="evidence" value="ECO:0007669"/>
    <property type="project" value="InterPro"/>
</dbReference>
<dbReference type="Pfam" id="PF13426">
    <property type="entry name" value="PAS_9"/>
    <property type="match status" value="1"/>
</dbReference>
<keyword evidence="3" id="KW-0597">Phosphoprotein</keyword>